<name>A0A8J3M4X4_9RHOB</name>
<dbReference type="RefSeq" id="WP_189678496.1">
    <property type="nucleotide sequence ID" value="NZ_BNCJ01000001.1"/>
</dbReference>
<sequence length="233" mass="25437">MTDLKVALSRLGREHGYYSPKGGLLDDVRRLLGAAAGPEPSLPGAEREARRLARLLRARARATAEVAESRFEAVRSQTTETWGRWWTALGEYGEESPEAQKARDAYLSALLNHDCELRCRLLDCALLIAESGRQEQELVQIAEAQRAAERACAAAVRDTGGPGAARLLAGVQSLRAPLARLQKAHARIVALAQVEQRRIETIKRSNDSWISDIRAKNLGDAVRKALKALGIAA</sequence>
<comment type="caution">
    <text evidence="1">The sequence shown here is derived from an EMBL/GenBank/DDBJ whole genome shotgun (WGS) entry which is preliminary data.</text>
</comment>
<dbReference type="AlphaFoldDB" id="A0A8J3M4X4"/>
<dbReference type="EMBL" id="BNCJ01000001">
    <property type="protein sequence ID" value="GHF36523.1"/>
    <property type="molecule type" value="Genomic_DNA"/>
</dbReference>
<reference evidence="1" key="2">
    <citation type="submission" date="2020-09" db="EMBL/GenBank/DDBJ databases">
        <authorList>
            <person name="Sun Q."/>
            <person name="Kim S."/>
        </authorList>
    </citation>
    <scope>NUCLEOTIDE SEQUENCE</scope>
    <source>
        <strain evidence="1">KCTC 42650</strain>
    </source>
</reference>
<dbReference type="Proteomes" id="UP000626220">
    <property type="component" value="Unassembled WGS sequence"/>
</dbReference>
<proteinExistence type="predicted"/>
<protein>
    <submittedName>
        <fullName evidence="1">Uncharacterized protein</fullName>
    </submittedName>
</protein>
<keyword evidence="2" id="KW-1185">Reference proteome</keyword>
<organism evidence="1 2">
    <name type="scientific">Seohaeicola zhoushanensis</name>
    <dbReference type="NCBI Taxonomy" id="1569283"/>
    <lineage>
        <taxon>Bacteria</taxon>
        <taxon>Pseudomonadati</taxon>
        <taxon>Pseudomonadota</taxon>
        <taxon>Alphaproteobacteria</taxon>
        <taxon>Rhodobacterales</taxon>
        <taxon>Roseobacteraceae</taxon>
        <taxon>Seohaeicola</taxon>
    </lineage>
</organism>
<gene>
    <name evidence="1" type="ORF">GCM10017056_05460</name>
</gene>
<evidence type="ECO:0000313" key="1">
    <source>
        <dbReference type="EMBL" id="GHF36523.1"/>
    </source>
</evidence>
<reference evidence="1" key="1">
    <citation type="journal article" date="2014" name="Int. J. Syst. Evol. Microbiol.">
        <title>Complete genome sequence of Corynebacterium casei LMG S-19264T (=DSM 44701T), isolated from a smear-ripened cheese.</title>
        <authorList>
            <consortium name="US DOE Joint Genome Institute (JGI-PGF)"/>
            <person name="Walter F."/>
            <person name="Albersmeier A."/>
            <person name="Kalinowski J."/>
            <person name="Ruckert C."/>
        </authorList>
    </citation>
    <scope>NUCLEOTIDE SEQUENCE</scope>
    <source>
        <strain evidence="1">KCTC 42650</strain>
    </source>
</reference>
<accession>A0A8J3M4X4</accession>
<evidence type="ECO:0000313" key="2">
    <source>
        <dbReference type="Proteomes" id="UP000626220"/>
    </source>
</evidence>